<dbReference type="EMBL" id="SPHZ02000009">
    <property type="protein sequence ID" value="KAF0898911.1"/>
    <property type="molecule type" value="Genomic_DNA"/>
</dbReference>
<keyword evidence="3" id="KW-1185">Reference proteome</keyword>
<reference evidence="2 3" key="1">
    <citation type="submission" date="2019-11" db="EMBL/GenBank/DDBJ databases">
        <title>Whole genome sequence of Oryza granulata.</title>
        <authorList>
            <person name="Li W."/>
        </authorList>
    </citation>
    <scope>NUCLEOTIDE SEQUENCE [LARGE SCALE GENOMIC DNA]</scope>
    <source>
        <strain evidence="3">cv. Menghai</strain>
        <tissue evidence="2">Leaf</tissue>
    </source>
</reference>
<gene>
    <name evidence="2" type="ORF">E2562_012618</name>
</gene>
<evidence type="ECO:0000313" key="3">
    <source>
        <dbReference type="Proteomes" id="UP000479710"/>
    </source>
</evidence>
<organism evidence="2 3">
    <name type="scientific">Oryza meyeriana var. granulata</name>
    <dbReference type="NCBI Taxonomy" id="110450"/>
    <lineage>
        <taxon>Eukaryota</taxon>
        <taxon>Viridiplantae</taxon>
        <taxon>Streptophyta</taxon>
        <taxon>Embryophyta</taxon>
        <taxon>Tracheophyta</taxon>
        <taxon>Spermatophyta</taxon>
        <taxon>Magnoliopsida</taxon>
        <taxon>Liliopsida</taxon>
        <taxon>Poales</taxon>
        <taxon>Poaceae</taxon>
        <taxon>BOP clade</taxon>
        <taxon>Oryzoideae</taxon>
        <taxon>Oryzeae</taxon>
        <taxon>Oryzinae</taxon>
        <taxon>Oryza</taxon>
        <taxon>Oryza meyeriana</taxon>
    </lineage>
</organism>
<feature type="region of interest" description="Disordered" evidence="1">
    <location>
        <begin position="76"/>
        <end position="127"/>
    </location>
</feature>
<proteinExistence type="predicted"/>
<evidence type="ECO:0000256" key="1">
    <source>
        <dbReference type="SAM" id="MobiDB-lite"/>
    </source>
</evidence>
<comment type="caution">
    <text evidence="2">The sequence shown here is derived from an EMBL/GenBank/DDBJ whole genome shotgun (WGS) entry which is preliminary data.</text>
</comment>
<accession>A0A6G1CFS7</accession>
<protein>
    <submittedName>
        <fullName evidence="2">Uncharacterized protein</fullName>
    </submittedName>
</protein>
<evidence type="ECO:0000313" key="2">
    <source>
        <dbReference type="EMBL" id="KAF0898911.1"/>
    </source>
</evidence>
<sequence>MKQQGEDSGWSGGGRRCEAAHGWPEQARERREGDDGLTTRLEEPCSDAIFSQARGVCRLGPSVYTTTVAVIRDFLKTTAGAGRRQRPTSGPPPLWARPPFSSELARSGRRKAATRSEGSVGLDCSNG</sequence>
<name>A0A6G1CFS7_9ORYZ</name>
<dbReference type="Proteomes" id="UP000479710">
    <property type="component" value="Unassembled WGS sequence"/>
</dbReference>
<dbReference type="AlphaFoldDB" id="A0A6G1CFS7"/>
<feature type="region of interest" description="Disordered" evidence="1">
    <location>
        <begin position="1"/>
        <end position="39"/>
    </location>
</feature>